<accession>A0A1A9MZ14</accession>
<evidence type="ECO:0000313" key="2">
    <source>
        <dbReference type="EMBL" id="OAJ54152.1"/>
    </source>
</evidence>
<organism evidence="2 5">
    <name type="scientific">Paraburkholderia ginsengiterrae</name>
    <dbReference type="NCBI Taxonomy" id="1462993"/>
    <lineage>
        <taxon>Bacteria</taxon>
        <taxon>Pseudomonadati</taxon>
        <taxon>Pseudomonadota</taxon>
        <taxon>Betaproteobacteria</taxon>
        <taxon>Burkholderiales</taxon>
        <taxon>Burkholderiaceae</taxon>
        <taxon>Paraburkholderia</taxon>
    </lineage>
</organism>
<protein>
    <submittedName>
        <fullName evidence="2">Uncharacterized protein</fullName>
    </submittedName>
</protein>
<proteinExistence type="predicted"/>
<dbReference type="AlphaFoldDB" id="A0A1A9MZ14"/>
<gene>
    <name evidence="3" type="ORF">A6V36_17895</name>
    <name evidence="2" type="ORF">A6V37_34795</name>
</gene>
<sequence>MATLVRKVFKCFLFIGLLILSVRYVHTYPQPMTENQLHWLLVICQKLGIHDPDNLYIPAMMVLEVIAAIMAYLLIMKLSKCIGAKRRDEAT</sequence>
<evidence type="ECO:0000313" key="4">
    <source>
        <dbReference type="Proteomes" id="UP000077961"/>
    </source>
</evidence>
<feature type="transmembrane region" description="Helical" evidence="1">
    <location>
        <begin position="55"/>
        <end position="75"/>
    </location>
</feature>
<evidence type="ECO:0000313" key="3">
    <source>
        <dbReference type="EMBL" id="OAJ63877.1"/>
    </source>
</evidence>
<keyword evidence="1" id="KW-0812">Transmembrane</keyword>
<dbReference type="Proteomes" id="UP000078116">
    <property type="component" value="Unassembled WGS sequence"/>
</dbReference>
<keyword evidence="1" id="KW-0472">Membrane</keyword>
<dbReference type="Proteomes" id="UP000077961">
    <property type="component" value="Unassembled WGS sequence"/>
</dbReference>
<keyword evidence="1" id="KW-1133">Transmembrane helix</keyword>
<dbReference type="EMBL" id="LXKA01000352">
    <property type="protein sequence ID" value="OAJ54152.1"/>
    <property type="molecule type" value="Genomic_DNA"/>
</dbReference>
<evidence type="ECO:0000256" key="1">
    <source>
        <dbReference type="SAM" id="Phobius"/>
    </source>
</evidence>
<reference evidence="4 5" key="1">
    <citation type="submission" date="2016-04" db="EMBL/GenBank/DDBJ databases">
        <title>Reclassification of Paraburkholderia panaciterrae (Farh et al. 2015) Dobritsa &amp; Samadpour 2016 as a later homotypic synonym of Paraburkholderia ginsengiterrae (Farh et al. 2015) Dobritsa &amp; Samadpour 2016.</title>
        <authorList>
            <person name="Dobritsa A.P."/>
            <person name="Kutumbaka K."/>
            <person name="Samadpour M."/>
        </authorList>
    </citation>
    <scope>NUCLEOTIDE SEQUENCE [LARGE SCALE GENOMIC DNA]</scope>
    <source>
        <strain evidence="2 5">DCY85</strain>
        <strain evidence="3 4">DCY85-1</strain>
    </source>
</reference>
<comment type="caution">
    <text evidence="2">The sequence shown here is derived from an EMBL/GenBank/DDBJ whole genome shotgun (WGS) entry which is preliminary data.</text>
</comment>
<evidence type="ECO:0000313" key="5">
    <source>
        <dbReference type="Proteomes" id="UP000078116"/>
    </source>
</evidence>
<keyword evidence="4" id="KW-1185">Reference proteome</keyword>
<name>A0A1A9MZ14_9BURK</name>
<dbReference type="EMBL" id="LXJZ01000009">
    <property type="protein sequence ID" value="OAJ63877.1"/>
    <property type="molecule type" value="Genomic_DNA"/>
</dbReference>